<protein>
    <submittedName>
        <fullName evidence="3">Malate dehydrogenase</fullName>
    </submittedName>
</protein>
<dbReference type="InterPro" id="IPR043144">
    <property type="entry name" value="Mal/L-sulf/L-lact_DH-like_ah"/>
</dbReference>
<dbReference type="PANTHER" id="PTHR11091:SF4">
    <property type="entry name" value="MALATE DEHYDROGENASE"/>
    <property type="match status" value="1"/>
</dbReference>
<evidence type="ECO:0000313" key="2">
    <source>
        <dbReference type="Proteomes" id="UP000887577"/>
    </source>
</evidence>
<dbReference type="PANTHER" id="PTHR11091">
    <property type="entry name" value="OXIDOREDUCTASE-RELATED"/>
    <property type="match status" value="1"/>
</dbReference>
<dbReference type="SUPFAM" id="SSF89733">
    <property type="entry name" value="L-sulfolactate dehydrogenase-like"/>
    <property type="match status" value="1"/>
</dbReference>
<dbReference type="InterPro" id="IPR043143">
    <property type="entry name" value="Mal/L-sulf/L-lact_DH-like_NADP"/>
</dbReference>
<keyword evidence="2" id="KW-1185">Reference proteome</keyword>
<dbReference type="Gene3D" id="1.10.1530.10">
    <property type="match status" value="1"/>
</dbReference>
<dbReference type="InterPro" id="IPR036111">
    <property type="entry name" value="Mal/L-sulfo/L-lacto_DH-like_sf"/>
</dbReference>
<dbReference type="Gene3D" id="3.30.1370.60">
    <property type="entry name" value="Hypothetical oxidoreductase yiak, domain 2"/>
    <property type="match status" value="1"/>
</dbReference>
<reference evidence="3" key="1">
    <citation type="submission" date="2022-11" db="UniProtKB">
        <authorList>
            <consortium name="WormBaseParasite"/>
        </authorList>
    </citation>
    <scope>IDENTIFICATION</scope>
</reference>
<organism evidence="2 3">
    <name type="scientific">Panagrolaimus superbus</name>
    <dbReference type="NCBI Taxonomy" id="310955"/>
    <lineage>
        <taxon>Eukaryota</taxon>
        <taxon>Metazoa</taxon>
        <taxon>Ecdysozoa</taxon>
        <taxon>Nematoda</taxon>
        <taxon>Chromadorea</taxon>
        <taxon>Rhabditida</taxon>
        <taxon>Tylenchina</taxon>
        <taxon>Panagrolaimomorpha</taxon>
        <taxon>Panagrolaimoidea</taxon>
        <taxon>Panagrolaimidae</taxon>
        <taxon>Panagrolaimus</taxon>
    </lineage>
</organism>
<name>A0A914Z0N9_9BILA</name>
<accession>A0A914Z0N9</accession>
<evidence type="ECO:0000256" key="1">
    <source>
        <dbReference type="ARBA" id="ARBA00023002"/>
    </source>
</evidence>
<dbReference type="Proteomes" id="UP000887577">
    <property type="component" value="Unplaced"/>
</dbReference>
<dbReference type="WBParaSite" id="PSU_v2.g3836.t1">
    <property type="protein sequence ID" value="PSU_v2.g3836.t1"/>
    <property type="gene ID" value="PSU_v2.g3836"/>
</dbReference>
<sequence length="375" mass="40714">MEAAAERGLDYHFVVQKQHMQDFIVKCAEKVGCNDSNQAKSIARMLIYADERGHFSHGINRLHIYLRDLQTKTCKSNGCPKILKQKGATALIDGDNALGSVVGEYCMNLACKIANENGIGWISVNNSNHFGAAGRYGHIAADKGLIGFAFTNTSPTTFPTRSAQKALGTNPISIVAPAEGGDKFALDMATSTVAFGKVEIAERKGKEFVPSGWGANEKGVEEVNPKIILQRGGLLPLGGNEESGGYKGTGLCQMVEILCGIMAGGAFGKNVREWMGTAQKADLGQCYIAVDPECFADGFSNRLQQFLDETRNLESIDSSLPVRCAGDFSKSHMILTEKVGGLVYHKSQIEYLQNISKEHEIPFFEVTNFKAPKFE</sequence>
<dbReference type="GO" id="GO:0016491">
    <property type="term" value="F:oxidoreductase activity"/>
    <property type="evidence" value="ECO:0007669"/>
    <property type="project" value="UniProtKB-KW"/>
</dbReference>
<proteinExistence type="predicted"/>
<dbReference type="InterPro" id="IPR003767">
    <property type="entry name" value="Malate/L-lactate_DH-like"/>
</dbReference>
<dbReference type="AlphaFoldDB" id="A0A914Z0N9"/>
<dbReference type="Pfam" id="PF02615">
    <property type="entry name" value="Ldh_2"/>
    <property type="match status" value="1"/>
</dbReference>
<evidence type="ECO:0000313" key="3">
    <source>
        <dbReference type="WBParaSite" id="PSU_v2.g3836.t1"/>
    </source>
</evidence>
<keyword evidence="1" id="KW-0560">Oxidoreductase</keyword>